<dbReference type="EMBL" id="KP015198">
    <property type="protein sequence ID" value="AJC10777.1"/>
    <property type="molecule type" value="Genomic_DNA"/>
</dbReference>
<dbReference type="GO" id="GO:0048039">
    <property type="term" value="F:ubiquinone binding"/>
    <property type="evidence" value="ECO:0007669"/>
    <property type="project" value="TreeGrafter"/>
</dbReference>
<evidence type="ECO:0000256" key="1">
    <source>
        <dbReference type="ARBA" id="ARBA00003257"/>
    </source>
</evidence>
<evidence type="ECO:0000256" key="7">
    <source>
        <dbReference type="ARBA" id="ARBA00022660"/>
    </source>
</evidence>
<keyword evidence="14 17" id="KW-0496">Mitochondrion</keyword>
<feature type="transmembrane region" description="Helical" evidence="17">
    <location>
        <begin position="422"/>
        <end position="444"/>
    </location>
</feature>
<feature type="transmembrane region" description="Helical" evidence="17">
    <location>
        <begin position="244"/>
        <end position="262"/>
    </location>
</feature>
<evidence type="ECO:0000256" key="16">
    <source>
        <dbReference type="ARBA" id="ARBA00049551"/>
    </source>
</evidence>
<name>A0A0U1Y7Z2_HELAU</name>
<keyword evidence="11 17" id="KW-1133">Transmembrane helix</keyword>
<evidence type="ECO:0000256" key="11">
    <source>
        <dbReference type="ARBA" id="ARBA00022989"/>
    </source>
</evidence>
<keyword evidence="9" id="KW-1278">Translocase</keyword>
<feature type="transmembrane region" description="Helical" evidence="17">
    <location>
        <begin position="381"/>
        <end position="402"/>
    </location>
</feature>
<evidence type="ECO:0000256" key="5">
    <source>
        <dbReference type="ARBA" id="ARBA00021006"/>
    </source>
</evidence>
<feature type="transmembrane region" description="Helical" evidence="17">
    <location>
        <begin position="84"/>
        <end position="104"/>
    </location>
</feature>
<evidence type="ECO:0000259" key="18">
    <source>
        <dbReference type="Pfam" id="PF00361"/>
    </source>
</evidence>
<geneLocation type="mitochondrion" evidence="20"/>
<dbReference type="AlphaFoldDB" id="A0A0U1Y7Z2"/>
<dbReference type="PRINTS" id="PR01437">
    <property type="entry name" value="NUOXDRDTASE4"/>
</dbReference>
<keyword evidence="8 17" id="KW-0812">Transmembrane</keyword>
<feature type="transmembrane region" description="Helical" evidence="17">
    <location>
        <begin position="343"/>
        <end position="361"/>
    </location>
</feature>
<feature type="transmembrane region" description="Helical" evidence="17">
    <location>
        <begin position="57"/>
        <end position="75"/>
    </location>
</feature>
<evidence type="ECO:0000256" key="6">
    <source>
        <dbReference type="ARBA" id="ARBA00022448"/>
    </source>
</evidence>
<reference evidence="20" key="1">
    <citation type="submission" date="2014-10" db="EMBL/GenBank/DDBJ databases">
        <authorList>
            <person name="Li Z."/>
            <person name="Cui J."/>
            <person name="Zhang S."/>
        </authorList>
    </citation>
    <scope>NUCLEOTIDE SEQUENCE</scope>
</reference>
<feature type="domain" description="NADH:quinone oxidoreductase/Mrp antiporter transmembrane" evidence="18">
    <location>
        <begin position="107"/>
        <end position="390"/>
    </location>
</feature>
<dbReference type="InterPro" id="IPR003918">
    <property type="entry name" value="NADH_UbQ_OxRdtase"/>
</dbReference>
<feature type="domain" description="NADH:ubiquinone oxidoreductase chain 4 N-terminal" evidence="19">
    <location>
        <begin position="1"/>
        <end position="103"/>
    </location>
</feature>
<feature type="transmembrane region" description="Helical" evidence="17">
    <location>
        <begin position="110"/>
        <end position="131"/>
    </location>
</feature>
<keyword evidence="7 17" id="KW-0679">Respiratory chain</keyword>
<comment type="subcellular location">
    <subcellularLocation>
        <location evidence="2 17">Mitochondrion membrane</location>
        <topology evidence="2 17">Multi-pass membrane protein</topology>
    </subcellularLocation>
</comment>
<keyword evidence="10 17" id="KW-0249">Electron transport</keyword>
<feature type="transmembrane region" description="Helical" evidence="17">
    <location>
        <begin position="143"/>
        <end position="162"/>
    </location>
</feature>
<feature type="transmembrane region" description="Helical" evidence="17">
    <location>
        <begin position="274"/>
        <end position="295"/>
    </location>
</feature>
<keyword evidence="15 17" id="KW-0472">Membrane</keyword>
<evidence type="ECO:0000313" key="20">
    <source>
        <dbReference type="EMBL" id="AJC10777.1"/>
    </source>
</evidence>
<evidence type="ECO:0000256" key="13">
    <source>
        <dbReference type="ARBA" id="ARBA00023075"/>
    </source>
</evidence>
<dbReference type="GO" id="GO:0031966">
    <property type="term" value="C:mitochondrial membrane"/>
    <property type="evidence" value="ECO:0007669"/>
    <property type="project" value="UniProtKB-SubCell"/>
</dbReference>
<feature type="transmembrane region" description="Helical" evidence="17">
    <location>
        <begin position="216"/>
        <end position="238"/>
    </location>
</feature>
<evidence type="ECO:0000256" key="3">
    <source>
        <dbReference type="ARBA" id="ARBA00009025"/>
    </source>
</evidence>
<evidence type="ECO:0000256" key="12">
    <source>
        <dbReference type="ARBA" id="ARBA00023027"/>
    </source>
</evidence>
<keyword evidence="6 17" id="KW-0813">Transport</keyword>
<evidence type="ECO:0000256" key="8">
    <source>
        <dbReference type="ARBA" id="ARBA00022692"/>
    </source>
</evidence>
<evidence type="ECO:0000256" key="15">
    <source>
        <dbReference type="ARBA" id="ARBA00023136"/>
    </source>
</evidence>
<comment type="catalytic activity">
    <reaction evidence="16 17">
        <text>a ubiquinone + NADH + 5 H(+)(in) = a ubiquinol + NAD(+) + 4 H(+)(out)</text>
        <dbReference type="Rhea" id="RHEA:29091"/>
        <dbReference type="Rhea" id="RHEA-COMP:9565"/>
        <dbReference type="Rhea" id="RHEA-COMP:9566"/>
        <dbReference type="ChEBI" id="CHEBI:15378"/>
        <dbReference type="ChEBI" id="CHEBI:16389"/>
        <dbReference type="ChEBI" id="CHEBI:17976"/>
        <dbReference type="ChEBI" id="CHEBI:57540"/>
        <dbReference type="ChEBI" id="CHEBI:57945"/>
        <dbReference type="EC" id="7.1.1.2"/>
    </reaction>
</comment>
<dbReference type="Pfam" id="PF01059">
    <property type="entry name" value="Oxidored_q5_N"/>
    <property type="match status" value="1"/>
</dbReference>
<dbReference type="InterPro" id="IPR000260">
    <property type="entry name" value="NADH4_N"/>
</dbReference>
<dbReference type="InterPro" id="IPR001750">
    <property type="entry name" value="ND/Mrp_TM"/>
</dbReference>
<gene>
    <name evidence="20" type="primary">ND4</name>
</gene>
<evidence type="ECO:0000256" key="2">
    <source>
        <dbReference type="ARBA" id="ARBA00004225"/>
    </source>
</evidence>
<reference evidence="20" key="2">
    <citation type="journal article" date="2016" name="Mitochondrial DNA">
        <title>The complete mitochondrial genome of the tobacco budworm, Helicoverpa assulta.</title>
        <authorList>
            <person name="Li Z."/>
            <person name="Zhang S."/>
            <person name="Luo J."/>
            <person name="Cui J."/>
            <person name="Dong S."/>
        </authorList>
    </citation>
    <scope>NUCLEOTIDE SEQUENCE</scope>
</reference>
<dbReference type="GO" id="GO:0015990">
    <property type="term" value="P:electron transport coupled proton transport"/>
    <property type="evidence" value="ECO:0007669"/>
    <property type="project" value="TreeGrafter"/>
</dbReference>
<dbReference type="GO" id="GO:0003954">
    <property type="term" value="F:NADH dehydrogenase activity"/>
    <property type="evidence" value="ECO:0007669"/>
    <property type="project" value="TreeGrafter"/>
</dbReference>
<dbReference type="EC" id="7.1.1.2" evidence="4 17"/>
<dbReference type="PANTHER" id="PTHR43507">
    <property type="entry name" value="NADH-UBIQUINONE OXIDOREDUCTASE CHAIN 4"/>
    <property type="match status" value="1"/>
</dbReference>
<dbReference type="GO" id="GO:0042773">
    <property type="term" value="P:ATP synthesis coupled electron transport"/>
    <property type="evidence" value="ECO:0007669"/>
    <property type="project" value="InterPro"/>
</dbReference>
<organism evidence="20">
    <name type="scientific">Helicoverpa assulta</name>
    <name type="common">Oriental tobacco budworm</name>
    <name type="synonym">Heliothis assulta</name>
    <dbReference type="NCBI Taxonomy" id="52344"/>
    <lineage>
        <taxon>Eukaryota</taxon>
        <taxon>Metazoa</taxon>
        <taxon>Ecdysozoa</taxon>
        <taxon>Arthropoda</taxon>
        <taxon>Hexapoda</taxon>
        <taxon>Insecta</taxon>
        <taxon>Pterygota</taxon>
        <taxon>Neoptera</taxon>
        <taxon>Endopterygota</taxon>
        <taxon>Lepidoptera</taxon>
        <taxon>Glossata</taxon>
        <taxon>Ditrysia</taxon>
        <taxon>Noctuoidea</taxon>
        <taxon>Noctuidae</taxon>
        <taxon>Heliothinae</taxon>
        <taxon>Helicoverpa</taxon>
    </lineage>
</organism>
<keyword evidence="12 17" id="KW-0520">NAD</keyword>
<feature type="transmembrane region" description="Helical" evidence="17">
    <location>
        <begin position="301"/>
        <end position="322"/>
    </location>
</feature>
<sequence>MMKFLFMLIFMIPMCFMKNMFWMVQMMLFLLMFLFMNLGMSLNLFCNFSYMLSCDIMSYGLIMLSIWISVLMIMASENLYKMNFFLNFFLFNIIFLLIMLYLTFSTMNMFLFYLFFEGSLIPTLMLIIGLGYQPERIQAGMYLLFYTLFVSLPLLMGIFYLYNEMQSMMIYFLKFMNLNIYMLYFSMIMAFLVKMPMYFVHLWLPKAHVEAPVSGSMILAGIMLKLGGYGLLRLMIFLQEINLKLNYIWIVISLIGGFYISLKCFSQIDIKSLIAYSSVAHMSIVISGIMVMNYWGFIGSYILMIGHGLCSSGMFCLANISYERLHSRSLYINKGMMNFMPSMSLWWFLLMSSNMAAPPSLNLMGEISLINSLMSWSWVSMFMLMMISFFSAGYSLYLYSFVQHGKYYSGVYSYYTGVSREYLMLILHWLPLNILIMKIDYSMIWF</sequence>
<comment type="function">
    <text evidence="1">Core subunit of the mitochondrial membrane respiratory chain NADH dehydrogenase (Complex I) that is believed to belong to the minimal assembly required for catalysis. Complex I functions in the transfer of electrons from NADH to the respiratory chain. The immediate electron acceptor for the enzyme is believed to be ubiquinone.</text>
</comment>
<comment type="similarity">
    <text evidence="3 17">Belongs to the complex I subunit 4 family.</text>
</comment>
<dbReference type="Pfam" id="PF00361">
    <property type="entry name" value="Proton_antipo_M"/>
    <property type="match status" value="1"/>
</dbReference>
<dbReference type="PANTHER" id="PTHR43507:SF20">
    <property type="entry name" value="NADH-UBIQUINONE OXIDOREDUCTASE CHAIN 4"/>
    <property type="match status" value="1"/>
</dbReference>
<evidence type="ECO:0000256" key="9">
    <source>
        <dbReference type="ARBA" id="ARBA00022967"/>
    </source>
</evidence>
<evidence type="ECO:0000256" key="4">
    <source>
        <dbReference type="ARBA" id="ARBA00012944"/>
    </source>
</evidence>
<evidence type="ECO:0000259" key="19">
    <source>
        <dbReference type="Pfam" id="PF01059"/>
    </source>
</evidence>
<evidence type="ECO:0000256" key="10">
    <source>
        <dbReference type="ARBA" id="ARBA00022982"/>
    </source>
</evidence>
<keyword evidence="13 17" id="KW-0830">Ubiquinone</keyword>
<proteinExistence type="inferred from homology"/>
<feature type="transmembrane region" description="Helical" evidence="17">
    <location>
        <begin position="182"/>
        <end position="204"/>
    </location>
</feature>
<dbReference type="GO" id="GO:0008137">
    <property type="term" value="F:NADH dehydrogenase (ubiquinone) activity"/>
    <property type="evidence" value="ECO:0007669"/>
    <property type="project" value="UniProtKB-UniRule"/>
</dbReference>
<evidence type="ECO:0000256" key="14">
    <source>
        <dbReference type="ARBA" id="ARBA00023128"/>
    </source>
</evidence>
<accession>A0A0U1Y7Z2</accession>
<evidence type="ECO:0000256" key="17">
    <source>
        <dbReference type="RuleBase" id="RU003297"/>
    </source>
</evidence>
<comment type="function">
    <text evidence="17">Core subunit of the mitochondrial membrane respiratory chain NADH dehydrogenase (Complex I) which catalyzes electron transfer from NADH through the respiratory chain, using ubiquinone as an electron acceptor. Essential for the catalytic activity and assembly of complex I.</text>
</comment>
<protein>
    <recommendedName>
        <fullName evidence="5 17">NADH-ubiquinone oxidoreductase chain 4</fullName>
        <ecNumber evidence="4 17">7.1.1.2</ecNumber>
    </recommendedName>
</protein>